<protein>
    <submittedName>
        <fullName evidence="2">Uncharacterized protein</fullName>
    </submittedName>
</protein>
<feature type="compositionally biased region" description="Basic and acidic residues" evidence="1">
    <location>
        <begin position="204"/>
        <end position="223"/>
    </location>
</feature>
<feature type="compositionally biased region" description="Acidic residues" evidence="1">
    <location>
        <begin position="574"/>
        <end position="584"/>
    </location>
</feature>
<proteinExistence type="predicted"/>
<feature type="compositionally biased region" description="Basic residues" evidence="1">
    <location>
        <begin position="766"/>
        <end position="777"/>
    </location>
</feature>
<feature type="compositionally biased region" description="Acidic residues" evidence="1">
    <location>
        <begin position="1012"/>
        <end position="1025"/>
    </location>
</feature>
<organism evidence="2 3">
    <name type="scientific">Hymenoscyphus fraxineus</name>
    <dbReference type="NCBI Taxonomy" id="746836"/>
    <lineage>
        <taxon>Eukaryota</taxon>
        <taxon>Fungi</taxon>
        <taxon>Dikarya</taxon>
        <taxon>Ascomycota</taxon>
        <taxon>Pezizomycotina</taxon>
        <taxon>Leotiomycetes</taxon>
        <taxon>Helotiales</taxon>
        <taxon>Helotiaceae</taxon>
        <taxon>Hymenoscyphus</taxon>
    </lineage>
</organism>
<sequence>MARTKKTPVAANKDHPPRPRQPAQIPPVQSEAQIMRGLMKEKPQPAKPTTMDLDEEKDTKSFPLSAIHKTRLSDQPGVKAGRKLLDGVGPPMYKSYEENRVGIEKHTKFFVGSQYLPGPQILESDVRGSGQFIHSVPNQNADLQPHEQENFHVEESDLRGDGMVPKYSPDDTLEAIRAKEEVESRAEGSRQQEVVQPEVAPLSKDCEAGDQSQKKDKPQEKGKPATAPKPVAPAPAPLPQSQFYPTRLGNPFKLPTPKDKEDPIKAVNASSKRYAKQIGKDLDEKYKPKFGKTPFVMNDLSPKEKRSMKATFHIKTEEELESILAKTDPVTFLIARLKAEEKSAMMDRYGLTSDEALRNFIFCHKYVSPELNVGNWGKDLMEEDKPTSEPQKEGNKPASGSLKEGNKATSEDPKESTTKPAMPRLPFPSEENQWAGEYQEIADAMAAKNDDANMSLLEAAVAKPKFVVPAAFPEAPKLRRRRVKAPAVKASDRKTRSKGVAKPQTSVVAQQAPIASAVAQPSQAPPVAQAPVPSSASAAIPGINLPGNNNSTAVQGQSGTLTPKRKRLAVEVPGSDEEPEENLEAMELPKGRNVKSIARASKRQKVQEEIPSPPEKTQTPPKKQSKSLVSPPATSSPIAGTNVEAASRVQAHEEQSDSIPSPDDDSESSSSEPMASTEKSKRKREQQPLSSPDEDESPAKKVKVATIASSSAPATPPQDGRTIIKFLVDGRYPTSPSAMKAQIAAMQGTKRKTPDEEEEQPMGHSARSKRVQIRLRTHSQTIQSVNSSAPMPPDEELRPMGRPAGFKRYQIRLRTHSQTIPSINSSAPMPPDEEVRPMRRPAGFKRFQIRLPTLSQTISSVNSSAPMPPPNPVPQEKVVDDSEGEEAIEADDEVQAQLIAVPPVPVANPPTQQKGRDTGLNGGHWSAPVAQKRERKKRVLEPEDDEAEAPSSKRTMKQKETAVASKKSVLAPTKSQGKAPKKGSKPKKAAIPQPQVGQAPQPQVQNALQPVDADESSSDPGDDWD</sequence>
<feature type="region of interest" description="Disordered" evidence="1">
    <location>
        <begin position="1"/>
        <end position="88"/>
    </location>
</feature>
<dbReference type="AlphaFoldDB" id="A0A9N9LDE6"/>
<feature type="compositionally biased region" description="Acidic residues" evidence="1">
    <location>
        <begin position="881"/>
        <end position="894"/>
    </location>
</feature>
<feature type="region of interest" description="Disordered" evidence="1">
    <location>
        <begin position="520"/>
        <end position="801"/>
    </location>
</feature>
<keyword evidence="3" id="KW-1185">Reference proteome</keyword>
<accession>A0A9N9LDE6</accession>
<feature type="compositionally biased region" description="Low complexity" evidence="1">
    <location>
        <begin position="989"/>
        <end position="1007"/>
    </location>
</feature>
<feature type="region of interest" description="Disordered" evidence="1">
    <location>
        <begin position="180"/>
        <end position="263"/>
    </location>
</feature>
<feature type="region of interest" description="Disordered" evidence="1">
    <location>
        <begin position="378"/>
        <end position="436"/>
    </location>
</feature>
<feature type="compositionally biased region" description="Polar residues" evidence="1">
    <location>
        <begin position="546"/>
        <end position="561"/>
    </location>
</feature>
<feature type="compositionally biased region" description="Basic residues" evidence="1">
    <location>
        <begin position="979"/>
        <end position="988"/>
    </location>
</feature>
<feature type="compositionally biased region" description="Polar residues" evidence="1">
    <location>
        <begin position="778"/>
        <end position="789"/>
    </location>
</feature>
<name>A0A9N9LDE6_9HELO</name>
<feature type="compositionally biased region" description="Low complexity" evidence="1">
    <location>
        <begin position="520"/>
        <end position="541"/>
    </location>
</feature>
<gene>
    <name evidence="2" type="ORF">HYFRA_00013887</name>
</gene>
<dbReference type="Proteomes" id="UP000696280">
    <property type="component" value="Unassembled WGS sequence"/>
</dbReference>
<feature type="compositionally biased region" description="Basic and acidic residues" evidence="1">
    <location>
        <begin position="180"/>
        <end position="190"/>
    </location>
</feature>
<comment type="caution">
    <text evidence="2">The sequence shown here is derived from an EMBL/GenBank/DDBJ whole genome shotgun (WGS) entry which is preliminary data.</text>
</comment>
<evidence type="ECO:0000313" key="2">
    <source>
        <dbReference type="EMBL" id="CAG8961437.1"/>
    </source>
</evidence>
<evidence type="ECO:0000256" key="1">
    <source>
        <dbReference type="SAM" id="MobiDB-lite"/>
    </source>
</evidence>
<reference evidence="2" key="1">
    <citation type="submission" date="2021-07" db="EMBL/GenBank/DDBJ databases">
        <authorList>
            <person name="Durling M."/>
        </authorList>
    </citation>
    <scope>NUCLEOTIDE SEQUENCE</scope>
</reference>
<feature type="compositionally biased region" description="Basic and acidic residues" evidence="1">
    <location>
        <begin position="379"/>
        <end position="395"/>
    </location>
</feature>
<feature type="compositionally biased region" description="Polar residues" evidence="1">
    <location>
        <begin position="816"/>
        <end position="827"/>
    </location>
</feature>
<dbReference type="OrthoDB" id="10590062at2759"/>
<feature type="region of interest" description="Disordered" evidence="1">
    <location>
        <begin position="855"/>
        <end position="1025"/>
    </location>
</feature>
<feature type="region of interest" description="Disordered" evidence="1">
    <location>
        <begin position="472"/>
        <end position="506"/>
    </location>
</feature>
<feature type="region of interest" description="Disordered" evidence="1">
    <location>
        <begin position="815"/>
        <end position="837"/>
    </location>
</feature>
<evidence type="ECO:0000313" key="3">
    <source>
        <dbReference type="Proteomes" id="UP000696280"/>
    </source>
</evidence>
<dbReference type="EMBL" id="CAJVRL010000109">
    <property type="protein sequence ID" value="CAG8961437.1"/>
    <property type="molecule type" value="Genomic_DNA"/>
</dbReference>
<feature type="compositionally biased region" description="Basic and acidic residues" evidence="1">
    <location>
        <begin position="404"/>
        <end position="417"/>
    </location>
</feature>